<protein>
    <recommendedName>
        <fullName evidence="2">phosphoglycerate mutase (2,3-diphosphoglycerate-dependent)</fullName>
        <ecNumber evidence="2">5.4.2.11</ecNumber>
    </recommendedName>
</protein>
<evidence type="ECO:0000256" key="3">
    <source>
        <dbReference type="ARBA" id="ARBA00023152"/>
    </source>
</evidence>
<evidence type="ECO:0000256" key="4">
    <source>
        <dbReference type="ARBA" id="ARBA00023235"/>
    </source>
</evidence>
<proteinExistence type="inferred from homology"/>
<evidence type="ECO:0000256" key="6">
    <source>
        <dbReference type="PIRSR" id="PIRSR613078-2"/>
    </source>
</evidence>
<dbReference type="AlphaFoldDB" id="A0A1F7W610"/>
<dbReference type="EC" id="5.4.2.11" evidence="2"/>
<evidence type="ECO:0000256" key="5">
    <source>
        <dbReference type="PIRSR" id="PIRSR613078-1"/>
    </source>
</evidence>
<dbReference type="PANTHER" id="PTHR11931">
    <property type="entry name" value="PHOSPHOGLYCERATE MUTASE"/>
    <property type="match status" value="1"/>
</dbReference>
<keyword evidence="3" id="KW-0324">Glycolysis</keyword>
<dbReference type="SMART" id="SM00855">
    <property type="entry name" value="PGAM"/>
    <property type="match status" value="1"/>
</dbReference>
<evidence type="ECO:0000256" key="1">
    <source>
        <dbReference type="ARBA" id="ARBA00006717"/>
    </source>
</evidence>
<keyword evidence="4" id="KW-0413">Isomerase</keyword>
<comment type="similarity">
    <text evidence="1">Belongs to the phosphoglycerate mutase family. BPG-dependent PGAM subfamily.</text>
</comment>
<evidence type="ECO:0000313" key="7">
    <source>
        <dbReference type="EMBL" id="OGL98056.1"/>
    </source>
</evidence>
<sequence length="260" mass="30363">MTMPLRLTLVRHGESEGNVAHHASLRGDDSCFTAEFLERHSRTWRLTERGREQARATGEWIRSNNPPYSHYFTSDYFRARETAALLGLENAQWRVDFYLRERDWGDLDVMCHRDRLARFAENIERRAINGFLWCPPNGETMVEVCGRVDRMLDTLHRECTDGRAIIVCHGEVMWAFRMRLERLTIEDWNALDASENPCDHIYNGQVVEYSRVHPENPNDVRNAPMWRHSTCPSDLGRSSNVWRPIVRRTFSNADLLASIS</sequence>
<accession>A0A1F7W610</accession>
<dbReference type="PROSITE" id="PS00175">
    <property type="entry name" value="PG_MUTASE"/>
    <property type="match status" value="1"/>
</dbReference>
<dbReference type="GO" id="GO:0006096">
    <property type="term" value="P:glycolytic process"/>
    <property type="evidence" value="ECO:0007669"/>
    <property type="project" value="UniProtKB-KW"/>
</dbReference>
<evidence type="ECO:0000256" key="2">
    <source>
        <dbReference type="ARBA" id="ARBA00012028"/>
    </source>
</evidence>
<feature type="active site" description="Tele-phosphohistidine intermediate" evidence="5">
    <location>
        <position position="12"/>
    </location>
</feature>
<dbReference type="InterPro" id="IPR013078">
    <property type="entry name" value="His_Pase_superF_clade-1"/>
</dbReference>
<feature type="active site" description="Proton donor/acceptor" evidence="5">
    <location>
        <position position="101"/>
    </location>
</feature>
<dbReference type="SUPFAM" id="SSF53254">
    <property type="entry name" value="Phosphoglycerate mutase-like"/>
    <property type="match status" value="1"/>
</dbReference>
<dbReference type="InterPro" id="IPR029033">
    <property type="entry name" value="His_PPase_superfam"/>
</dbReference>
<dbReference type="Gene3D" id="3.40.50.1240">
    <property type="entry name" value="Phosphoglycerate mutase-like"/>
    <property type="match status" value="1"/>
</dbReference>
<dbReference type="EMBL" id="MGFE01000025">
    <property type="protein sequence ID" value="OGL98056.1"/>
    <property type="molecule type" value="Genomic_DNA"/>
</dbReference>
<comment type="caution">
    <text evidence="7">The sequence shown here is derived from an EMBL/GenBank/DDBJ whole genome shotgun (WGS) entry which is preliminary data.</text>
</comment>
<dbReference type="CDD" id="cd07067">
    <property type="entry name" value="HP_PGM_like"/>
    <property type="match status" value="1"/>
</dbReference>
<reference evidence="7 8" key="1">
    <citation type="journal article" date="2016" name="Nat. Commun.">
        <title>Thousands of microbial genomes shed light on interconnected biogeochemical processes in an aquifer system.</title>
        <authorList>
            <person name="Anantharaman K."/>
            <person name="Brown C.T."/>
            <person name="Hug L.A."/>
            <person name="Sharon I."/>
            <person name="Castelle C.J."/>
            <person name="Probst A.J."/>
            <person name="Thomas B.C."/>
            <person name="Singh A."/>
            <person name="Wilkins M.J."/>
            <person name="Karaoz U."/>
            <person name="Brodie E.L."/>
            <person name="Williams K.H."/>
            <person name="Hubbard S.S."/>
            <person name="Banfield J.F."/>
        </authorList>
    </citation>
    <scope>NUCLEOTIDE SEQUENCE [LARGE SCALE GENOMIC DNA]</scope>
</reference>
<dbReference type="Proteomes" id="UP000176501">
    <property type="component" value="Unassembled WGS sequence"/>
</dbReference>
<dbReference type="Pfam" id="PF00300">
    <property type="entry name" value="His_Phos_1"/>
    <property type="match status" value="1"/>
</dbReference>
<organism evidence="7 8">
    <name type="scientific">Candidatus Uhrbacteria bacterium RIFOXYB2_FULL_57_15</name>
    <dbReference type="NCBI Taxonomy" id="1802422"/>
    <lineage>
        <taxon>Bacteria</taxon>
        <taxon>Candidatus Uhriibacteriota</taxon>
    </lineage>
</organism>
<dbReference type="InterPro" id="IPR005952">
    <property type="entry name" value="Phosphogly_mut1"/>
</dbReference>
<evidence type="ECO:0000313" key="8">
    <source>
        <dbReference type="Proteomes" id="UP000176501"/>
    </source>
</evidence>
<feature type="binding site" evidence="6">
    <location>
        <position position="78"/>
    </location>
    <ligand>
        <name>substrate</name>
    </ligand>
</feature>
<dbReference type="InterPro" id="IPR001345">
    <property type="entry name" value="PG/BPGM_mutase_AS"/>
</dbReference>
<dbReference type="GO" id="GO:0004619">
    <property type="term" value="F:phosphoglycerate mutase activity"/>
    <property type="evidence" value="ECO:0007669"/>
    <property type="project" value="UniProtKB-EC"/>
</dbReference>
<feature type="binding site" evidence="6">
    <location>
        <begin position="11"/>
        <end position="18"/>
    </location>
    <ligand>
        <name>substrate</name>
    </ligand>
</feature>
<gene>
    <name evidence="7" type="ORF">A2304_00920</name>
</gene>
<name>A0A1F7W610_9BACT</name>